<proteinExistence type="predicted"/>
<gene>
    <name evidence="1" type="ORF">OIK44_14460</name>
</gene>
<name>A0ABT5K1C9_9BURK</name>
<dbReference type="Proteomes" id="UP001221208">
    <property type="component" value="Unassembled WGS sequence"/>
</dbReference>
<dbReference type="EMBL" id="JAQQXR010000005">
    <property type="protein sequence ID" value="MDC8758784.1"/>
    <property type="molecule type" value="Genomic_DNA"/>
</dbReference>
<evidence type="ECO:0000313" key="1">
    <source>
        <dbReference type="EMBL" id="MDC8758784.1"/>
    </source>
</evidence>
<reference evidence="1 2" key="1">
    <citation type="submission" date="2022-10" db="EMBL/GenBank/DDBJ databases">
        <title>Janthinobacterium sp. hw3 Genome sequencing.</title>
        <authorList>
            <person name="Park S."/>
        </authorList>
    </citation>
    <scope>NUCLEOTIDE SEQUENCE [LARGE SCALE GENOMIC DNA]</scope>
    <source>
        <strain evidence="2">hw3</strain>
    </source>
</reference>
<organism evidence="1 2">
    <name type="scientific">Janthinobacterium fluminis</name>
    <dbReference type="NCBI Taxonomy" id="2987524"/>
    <lineage>
        <taxon>Bacteria</taxon>
        <taxon>Pseudomonadati</taxon>
        <taxon>Pseudomonadota</taxon>
        <taxon>Betaproteobacteria</taxon>
        <taxon>Burkholderiales</taxon>
        <taxon>Oxalobacteraceae</taxon>
        <taxon>Janthinobacterium</taxon>
    </lineage>
</organism>
<keyword evidence="2" id="KW-1185">Reference proteome</keyword>
<protein>
    <submittedName>
        <fullName evidence="1">DUF4259 domain-containing protein</fullName>
    </submittedName>
</protein>
<comment type="caution">
    <text evidence="1">The sequence shown here is derived from an EMBL/GenBank/DDBJ whole genome shotgun (WGS) entry which is preliminary data.</text>
</comment>
<sequence length="136" mass="14936">MGTWSVDTYGNDYALDWAQDLQETSNLEPIESTLDYALGDGELEAPLGAEALAAVDVLARLQGNADGATGAHMQDIERWVAQRKQQVSPALAGKALRAVERILGEQSELCRLWRDSAHYEEWRAAVLALKARVRVA</sequence>
<accession>A0ABT5K1C9</accession>
<dbReference type="InterPro" id="IPR025355">
    <property type="entry name" value="DUF4259"/>
</dbReference>
<dbReference type="RefSeq" id="WP_273671557.1">
    <property type="nucleotide sequence ID" value="NZ_JAQQXR010000005.1"/>
</dbReference>
<dbReference type="Pfam" id="PF14078">
    <property type="entry name" value="DUF4259"/>
    <property type="match status" value="1"/>
</dbReference>
<evidence type="ECO:0000313" key="2">
    <source>
        <dbReference type="Proteomes" id="UP001221208"/>
    </source>
</evidence>